<protein>
    <submittedName>
        <fullName evidence="2">Bifunctional DNA primase/polymerase</fullName>
    </submittedName>
</protein>
<keyword evidence="3" id="KW-1185">Reference proteome</keyword>
<dbReference type="EMBL" id="BAAANC010000002">
    <property type="protein sequence ID" value="GAA1531088.1"/>
    <property type="molecule type" value="Genomic_DNA"/>
</dbReference>
<dbReference type="InterPro" id="IPR015330">
    <property type="entry name" value="DNA_primase/pol_bifunc_N"/>
</dbReference>
<organism evidence="2 3">
    <name type="scientific">Kribbella lupini</name>
    <dbReference type="NCBI Taxonomy" id="291602"/>
    <lineage>
        <taxon>Bacteria</taxon>
        <taxon>Bacillati</taxon>
        <taxon>Actinomycetota</taxon>
        <taxon>Actinomycetes</taxon>
        <taxon>Propionibacteriales</taxon>
        <taxon>Kribbellaceae</taxon>
        <taxon>Kribbella</taxon>
    </lineage>
</organism>
<accession>A0ABN2B130</accession>
<dbReference type="SUPFAM" id="SSF56747">
    <property type="entry name" value="Prim-pol domain"/>
    <property type="match status" value="1"/>
</dbReference>
<dbReference type="CDD" id="cd04859">
    <property type="entry name" value="Prim_Pol"/>
    <property type="match status" value="1"/>
</dbReference>
<evidence type="ECO:0000259" key="1">
    <source>
        <dbReference type="SMART" id="SM00943"/>
    </source>
</evidence>
<feature type="domain" description="DNA primase/polymerase bifunctional N-terminal" evidence="1">
    <location>
        <begin position="24"/>
        <end position="192"/>
    </location>
</feature>
<dbReference type="Gene3D" id="3.30.720.160">
    <property type="entry name" value="Bifunctional DNA primase/polymerase, N-terminal"/>
    <property type="match status" value="1"/>
</dbReference>
<evidence type="ECO:0000313" key="3">
    <source>
        <dbReference type="Proteomes" id="UP001500363"/>
    </source>
</evidence>
<name>A0ABN2B130_9ACTN</name>
<comment type="caution">
    <text evidence="2">The sequence shown here is derived from an EMBL/GenBank/DDBJ whole genome shotgun (WGS) entry which is preliminary data.</text>
</comment>
<dbReference type="RefSeq" id="WP_344175390.1">
    <property type="nucleotide sequence ID" value="NZ_BAAANC010000002.1"/>
</dbReference>
<dbReference type="SMART" id="SM00943">
    <property type="entry name" value="Prim-Pol"/>
    <property type="match status" value="1"/>
</dbReference>
<evidence type="ECO:0000313" key="2">
    <source>
        <dbReference type="EMBL" id="GAA1531088.1"/>
    </source>
</evidence>
<reference evidence="2 3" key="1">
    <citation type="journal article" date="2019" name="Int. J. Syst. Evol. Microbiol.">
        <title>The Global Catalogue of Microorganisms (GCM) 10K type strain sequencing project: providing services to taxonomists for standard genome sequencing and annotation.</title>
        <authorList>
            <consortium name="The Broad Institute Genomics Platform"/>
            <consortium name="The Broad Institute Genome Sequencing Center for Infectious Disease"/>
            <person name="Wu L."/>
            <person name="Ma J."/>
        </authorList>
    </citation>
    <scope>NUCLEOTIDE SEQUENCE [LARGE SCALE GENOMIC DNA]</scope>
    <source>
        <strain evidence="2 3">JCM 14303</strain>
    </source>
</reference>
<dbReference type="Proteomes" id="UP001500363">
    <property type="component" value="Unassembled WGS sequence"/>
</dbReference>
<dbReference type="Pfam" id="PF09250">
    <property type="entry name" value="Prim-Pol"/>
    <property type="match status" value="1"/>
</dbReference>
<gene>
    <name evidence="2" type="ORF">GCM10009741_36470</name>
</gene>
<sequence>MNTNPTTSRGRSRAAAPDRLARAAHWHAARGLAVFPLSPGSKIPAVEDWPHIATTDSDQITRWWREAAYNIGVATGPSGLLVVDLDRPRTPDQIAPATARGASCGRDVLDQLAEAAGQRLPKTWSVTTPSGGQHLYFRRPEGVEFGNSAGRLGWKIDTRGIGGYVVGAGSMIHGQRYRADVIRRPALLPDWIANQLTPPPPAETPNAPHNADAYALAALTGELDNLLAATEGHRNHTLNRAAFLLGQLVAGGALDKATVHDELLSAAERIGLSRAEAERTIHSGLRGGAQHPRSRKTA</sequence>
<proteinExistence type="predicted"/>